<feature type="signal peptide" evidence="1">
    <location>
        <begin position="1"/>
        <end position="20"/>
    </location>
</feature>
<keyword evidence="1" id="KW-0732">Signal</keyword>
<dbReference type="Gene3D" id="3.40.30.10">
    <property type="entry name" value="Glutaredoxin"/>
    <property type="match status" value="1"/>
</dbReference>
<sequence length="110" mass="13078">MKKLCAILFLLLSTISSINGQNKYKLKDIISYNKLVYDMEHNSSSEIYSLTENDIFNLIKNSNKDYHLIYSFATWCRPCREFFPEVLQLIKMRKNVELYIILIEKDNSKQ</sequence>
<name>A0A3D6BRX4_9FLAO</name>
<dbReference type="EMBL" id="DPRK01000084">
    <property type="protein sequence ID" value="HCY80969.1"/>
    <property type="molecule type" value="Genomic_DNA"/>
</dbReference>
<evidence type="ECO:0000259" key="2">
    <source>
        <dbReference type="Pfam" id="PF00085"/>
    </source>
</evidence>
<dbReference type="InterPro" id="IPR013766">
    <property type="entry name" value="Thioredoxin_domain"/>
</dbReference>
<dbReference type="SUPFAM" id="SSF52833">
    <property type="entry name" value="Thioredoxin-like"/>
    <property type="match status" value="1"/>
</dbReference>
<proteinExistence type="predicted"/>
<feature type="chain" id="PRO_5017825562" description="Thioredoxin domain-containing protein" evidence="1">
    <location>
        <begin position="21"/>
        <end position="110"/>
    </location>
</feature>
<feature type="non-terminal residue" evidence="3">
    <location>
        <position position="110"/>
    </location>
</feature>
<gene>
    <name evidence="3" type="ORF">DHV22_04860</name>
</gene>
<protein>
    <recommendedName>
        <fullName evidence="2">Thioredoxin domain-containing protein</fullName>
    </recommendedName>
</protein>
<evidence type="ECO:0000313" key="3">
    <source>
        <dbReference type="EMBL" id="HCY80969.1"/>
    </source>
</evidence>
<feature type="domain" description="Thioredoxin" evidence="2">
    <location>
        <begin position="51"/>
        <end position="103"/>
    </location>
</feature>
<evidence type="ECO:0000313" key="4">
    <source>
        <dbReference type="Proteomes" id="UP000263268"/>
    </source>
</evidence>
<reference evidence="3 4" key="1">
    <citation type="journal article" date="2018" name="Nat. Biotechnol.">
        <title>A standardized bacterial taxonomy based on genome phylogeny substantially revises the tree of life.</title>
        <authorList>
            <person name="Parks D.H."/>
            <person name="Chuvochina M."/>
            <person name="Waite D.W."/>
            <person name="Rinke C."/>
            <person name="Skarshewski A."/>
            <person name="Chaumeil P.A."/>
            <person name="Hugenholtz P."/>
        </authorList>
    </citation>
    <scope>NUCLEOTIDE SEQUENCE [LARGE SCALE GENOMIC DNA]</scope>
    <source>
        <strain evidence="3">UBA10227</strain>
    </source>
</reference>
<dbReference type="Pfam" id="PF00085">
    <property type="entry name" value="Thioredoxin"/>
    <property type="match status" value="1"/>
</dbReference>
<accession>A0A3D6BRX4</accession>
<evidence type="ECO:0000256" key="1">
    <source>
        <dbReference type="SAM" id="SignalP"/>
    </source>
</evidence>
<dbReference type="InterPro" id="IPR036249">
    <property type="entry name" value="Thioredoxin-like_sf"/>
</dbReference>
<dbReference type="Proteomes" id="UP000263268">
    <property type="component" value="Unassembled WGS sequence"/>
</dbReference>
<organism evidence="3 4">
    <name type="scientific">Xanthomarina gelatinilytica</name>
    <dbReference type="NCBI Taxonomy" id="1137281"/>
    <lineage>
        <taxon>Bacteria</taxon>
        <taxon>Pseudomonadati</taxon>
        <taxon>Bacteroidota</taxon>
        <taxon>Flavobacteriia</taxon>
        <taxon>Flavobacteriales</taxon>
        <taxon>Flavobacteriaceae</taxon>
        <taxon>Xanthomarina</taxon>
    </lineage>
</organism>
<comment type="caution">
    <text evidence="3">The sequence shown here is derived from an EMBL/GenBank/DDBJ whole genome shotgun (WGS) entry which is preliminary data.</text>
</comment>
<dbReference type="AlphaFoldDB" id="A0A3D6BRX4"/>